<proteinExistence type="predicted"/>
<name>A0ABW0LM10_9BACI</name>
<evidence type="ECO:0000313" key="4">
    <source>
        <dbReference type="EMBL" id="MFC5465623.1"/>
    </source>
</evidence>
<sequence>MKKRILIMLACLLVVTTSFVPTIQANGNAVGASKFIDKGTDDKFQSEVSNDEDPNDEVPPSYDQPELPIEDTVNKIHYFDEQGGLTYTEVFSSNNLIKIMEYLPGTTIENVDNSVKFIYNINSQGYIEDATELNSNQEVIKKYEYYPSTTYGTHEQYIQYVFNIEDEYITGAMKLEAQSQRVLSRYEYYPNTKYGAHGNHIKFTFIPSPSGHVVNAYKKENETKRIITRYEYYPNTEYGSHGSNIKFTFNISPDGYVESAYKKENKTRKIVTRYEYYPNTVYGTHGNHIKFTFNINSSGNVINAHKKENETKKIVSRYEYYPGTIYGSHGKYIKFMFNLNSDSYINNAYKRETKTQRLLASYTYVLNTKYGQHGSKITGITLNVPIISQLPELPTGCEITAVTMMLQYLGLDVDKITLANEKPKHPWNPNLGYVGDPYKKNGWTIYPTALMGLVQKYAGSATNLTNVSNSNLERQLLSNKPVVIWGSPIHGFKVHALVLTGFDNAYYYYNDCWTGEKNVRITKQEFNKLWSSQDRRALTN</sequence>
<feature type="region of interest" description="Disordered" evidence="1">
    <location>
        <begin position="43"/>
        <end position="63"/>
    </location>
</feature>
<evidence type="ECO:0000313" key="5">
    <source>
        <dbReference type="Proteomes" id="UP001596147"/>
    </source>
</evidence>
<dbReference type="InterPro" id="IPR039564">
    <property type="entry name" value="Peptidase_C39-like"/>
</dbReference>
<feature type="signal peptide" evidence="2">
    <location>
        <begin position="1"/>
        <end position="20"/>
    </location>
</feature>
<evidence type="ECO:0000259" key="3">
    <source>
        <dbReference type="Pfam" id="PF13529"/>
    </source>
</evidence>
<accession>A0ABW0LM10</accession>
<dbReference type="RefSeq" id="WP_382352337.1">
    <property type="nucleotide sequence ID" value="NZ_JBHSMC010000015.1"/>
</dbReference>
<protein>
    <submittedName>
        <fullName evidence="4">C39 family peptidase</fullName>
    </submittedName>
</protein>
<dbReference type="Proteomes" id="UP001596147">
    <property type="component" value="Unassembled WGS sequence"/>
</dbReference>
<evidence type="ECO:0000256" key="2">
    <source>
        <dbReference type="SAM" id="SignalP"/>
    </source>
</evidence>
<dbReference type="Pfam" id="PF13529">
    <property type="entry name" value="Peptidase_C39_2"/>
    <property type="match status" value="1"/>
</dbReference>
<feature type="domain" description="Peptidase C39-like" evidence="3">
    <location>
        <begin position="382"/>
        <end position="513"/>
    </location>
</feature>
<dbReference type="Gene3D" id="3.90.70.10">
    <property type="entry name" value="Cysteine proteinases"/>
    <property type="match status" value="1"/>
</dbReference>
<comment type="caution">
    <text evidence="4">The sequence shown here is derived from an EMBL/GenBank/DDBJ whole genome shotgun (WGS) entry which is preliminary data.</text>
</comment>
<dbReference type="PANTHER" id="PTHR37806:SF1">
    <property type="entry name" value="PEPTIDASE C39-LIKE DOMAIN-CONTAINING PROTEIN"/>
    <property type="match status" value="1"/>
</dbReference>
<dbReference type="PANTHER" id="PTHR37806">
    <property type="entry name" value="LMO0724 PROTEIN"/>
    <property type="match status" value="1"/>
</dbReference>
<reference evidence="5" key="1">
    <citation type="journal article" date="2019" name="Int. J. Syst. Evol. Microbiol.">
        <title>The Global Catalogue of Microorganisms (GCM) 10K type strain sequencing project: providing services to taxonomists for standard genome sequencing and annotation.</title>
        <authorList>
            <consortium name="The Broad Institute Genomics Platform"/>
            <consortium name="The Broad Institute Genome Sequencing Center for Infectious Disease"/>
            <person name="Wu L."/>
            <person name="Ma J."/>
        </authorList>
    </citation>
    <scope>NUCLEOTIDE SEQUENCE [LARGE SCALE GENOMIC DNA]</scope>
    <source>
        <strain evidence="5">CGMCC 1.12237</strain>
    </source>
</reference>
<keyword evidence="2" id="KW-0732">Signal</keyword>
<dbReference type="EMBL" id="JBHSMC010000015">
    <property type="protein sequence ID" value="MFC5465623.1"/>
    <property type="molecule type" value="Genomic_DNA"/>
</dbReference>
<keyword evidence="5" id="KW-1185">Reference proteome</keyword>
<feature type="chain" id="PRO_5045614083" evidence="2">
    <location>
        <begin position="21"/>
        <end position="540"/>
    </location>
</feature>
<gene>
    <name evidence="4" type="ORF">ACFPM4_12800</name>
</gene>
<evidence type="ECO:0000256" key="1">
    <source>
        <dbReference type="SAM" id="MobiDB-lite"/>
    </source>
</evidence>
<organism evidence="4 5">
    <name type="scientific">Lederbergia graminis</name>
    <dbReference type="NCBI Taxonomy" id="735518"/>
    <lineage>
        <taxon>Bacteria</taxon>
        <taxon>Bacillati</taxon>
        <taxon>Bacillota</taxon>
        <taxon>Bacilli</taxon>
        <taxon>Bacillales</taxon>
        <taxon>Bacillaceae</taxon>
        <taxon>Lederbergia</taxon>
    </lineage>
</organism>